<evidence type="ECO:0000313" key="1">
    <source>
        <dbReference type="EMBL" id="PWE53261.1"/>
    </source>
</evidence>
<dbReference type="AlphaFoldDB" id="A0A2U2DJ50"/>
<organism evidence="1 2">
    <name type="scientific">Metarhizobium album</name>
    <dbReference type="NCBI Taxonomy" id="2182425"/>
    <lineage>
        <taxon>Bacteria</taxon>
        <taxon>Pseudomonadati</taxon>
        <taxon>Pseudomonadota</taxon>
        <taxon>Alphaproteobacteria</taxon>
        <taxon>Hyphomicrobiales</taxon>
        <taxon>Rhizobiaceae</taxon>
        <taxon>Metarhizobium</taxon>
    </lineage>
</organism>
<gene>
    <name evidence="1" type="ORF">DEM27_26720</name>
</gene>
<proteinExistence type="predicted"/>
<accession>A0A2U2DJ50</accession>
<comment type="caution">
    <text evidence="1">The sequence shown here is derived from an EMBL/GenBank/DDBJ whole genome shotgun (WGS) entry which is preliminary data.</text>
</comment>
<keyword evidence="2" id="KW-1185">Reference proteome</keyword>
<reference evidence="1 2" key="1">
    <citation type="submission" date="2018-05" db="EMBL/GenBank/DDBJ databases">
        <title>The draft genome of strain NS-104.</title>
        <authorList>
            <person name="Hang P."/>
            <person name="Jiang J."/>
        </authorList>
    </citation>
    <scope>NUCLEOTIDE SEQUENCE [LARGE SCALE GENOMIC DNA]</scope>
    <source>
        <strain evidence="1 2">NS-104</strain>
    </source>
</reference>
<dbReference type="Proteomes" id="UP000245252">
    <property type="component" value="Unassembled WGS sequence"/>
</dbReference>
<name>A0A2U2DJ50_9HYPH</name>
<sequence length="59" mass="6936">MRMKLLRLSATIDSQNAFEAQQLRRPFTDRIRAGMGTPDGVRRQAPNLYRACARRWCHF</sequence>
<dbReference type="EMBL" id="QFBC01000017">
    <property type="protein sequence ID" value="PWE53261.1"/>
    <property type="molecule type" value="Genomic_DNA"/>
</dbReference>
<evidence type="ECO:0000313" key="2">
    <source>
        <dbReference type="Proteomes" id="UP000245252"/>
    </source>
</evidence>
<protein>
    <submittedName>
        <fullName evidence="1">Uncharacterized protein</fullName>
    </submittedName>
</protein>